<accession>A0A7W3JLK7</accession>
<dbReference type="GO" id="GO:0071949">
    <property type="term" value="F:FAD binding"/>
    <property type="evidence" value="ECO:0007669"/>
    <property type="project" value="InterPro"/>
</dbReference>
<dbReference type="Proteomes" id="UP000526083">
    <property type="component" value="Unassembled WGS sequence"/>
</dbReference>
<dbReference type="Gene3D" id="3.30.70.2530">
    <property type="match status" value="1"/>
</dbReference>
<dbReference type="EMBL" id="JACGWY010000001">
    <property type="protein sequence ID" value="MBA8815136.1"/>
    <property type="molecule type" value="Genomic_DNA"/>
</dbReference>
<dbReference type="InterPro" id="IPR010031">
    <property type="entry name" value="FAD_lactone_oxidase-like"/>
</dbReference>
<dbReference type="InterPro" id="IPR036318">
    <property type="entry name" value="FAD-bd_PCMH-like_sf"/>
</dbReference>
<dbReference type="PIRSF" id="PIRSF000136">
    <property type="entry name" value="LGO_GLO"/>
    <property type="match status" value="1"/>
</dbReference>
<evidence type="ECO:0000259" key="2">
    <source>
        <dbReference type="PROSITE" id="PS51387"/>
    </source>
</evidence>
<dbReference type="InterPro" id="IPR016167">
    <property type="entry name" value="FAD-bd_PCMH_sub1"/>
</dbReference>
<organism evidence="3 4">
    <name type="scientific">Microbacterium halimionae</name>
    <dbReference type="NCBI Taxonomy" id="1526413"/>
    <lineage>
        <taxon>Bacteria</taxon>
        <taxon>Bacillati</taxon>
        <taxon>Actinomycetota</taxon>
        <taxon>Actinomycetes</taxon>
        <taxon>Micrococcales</taxon>
        <taxon>Microbacteriaceae</taxon>
        <taxon>Microbacterium</taxon>
    </lineage>
</organism>
<protein>
    <submittedName>
        <fullName evidence="3">Xylitol oxidase</fullName>
        <ecNumber evidence="3">1.1.3.41</ecNumber>
    </submittedName>
</protein>
<sequence length="417" mass="45114">MTSERAGTQRNWAGNVTYSTTNVEMPASEAELIGVITGSGRVRALGSRHSFNDLADTEDVLVSLAGMPRTVEVADGVARVSAGLRYGDFVEALHADGSALTNLASLPHISAGGAVQTGTHGSGDRIGSLANQVRALEMLTASGERVRLERGDDDFDGAVVALGALGIVTHLELAVEPTYDIAQRVFDGGRWDAIAAALEDVTSAGDSVSIFTTWQSADDVDNVWVKSRVDRARPDLGFIGAVEAESSRHPIPEIDSTPTTTQIGIPGPWYDRLPHFRLDFTPSVGDELQSEYIVDRADAIEAIAALRAMAPRIAPLLHVCEVRTVAADTLWLSGAFGRDSVCFHFTWHRDEASVRTLLTDIEAALPLSARPHWGKVFTLEGAAVRERYPRWDAFATLRAKYDPDGRFDNAYLQRLFS</sequence>
<dbReference type="Gene3D" id="1.10.45.10">
    <property type="entry name" value="Vanillyl-alcohol Oxidase, Chain A, domain 4"/>
    <property type="match status" value="1"/>
</dbReference>
<dbReference type="Gene3D" id="3.30.465.10">
    <property type="match status" value="1"/>
</dbReference>
<dbReference type="GO" id="GO:0016020">
    <property type="term" value="C:membrane"/>
    <property type="evidence" value="ECO:0007669"/>
    <property type="project" value="InterPro"/>
</dbReference>
<dbReference type="PANTHER" id="PTHR43762">
    <property type="entry name" value="L-GULONOLACTONE OXIDASE"/>
    <property type="match status" value="1"/>
</dbReference>
<evidence type="ECO:0000313" key="3">
    <source>
        <dbReference type="EMBL" id="MBA8815136.1"/>
    </source>
</evidence>
<dbReference type="RefSeq" id="WP_167044336.1">
    <property type="nucleotide sequence ID" value="NZ_JAAOZB010000001.1"/>
</dbReference>
<dbReference type="InterPro" id="IPR006094">
    <property type="entry name" value="Oxid_FAD_bind_N"/>
</dbReference>
<reference evidence="3 4" key="1">
    <citation type="submission" date="2020-07" db="EMBL/GenBank/DDBJ databases">
        <title>Sequencing the genomes of 1000 actinobacteria strains.</title>
        <authorList>
            <person name="Klenk H.-P."/>
        </authorList>
    </citation>
    <scope>NUCLEOTIDE SEQUENCE [LARGE SCALE GENOMIC DNA]</scope>
    <source>
        <strain evidence="3 4">DSM 27576</strain>
    </source>
</reference>
<dbReference type="GO" id="GO:0003885">
    <property type="term" value="F:D-arabinono-1,4-lactone oxidase activity"/>
    <property type="evidence" value="ECO:0007669"/>
    <property type="project" value="InterPro"/>
</dbReference>
<proteinExistence type="predicted"/>
<gene>
    <name evidence="3" type="ORF">FHX48_000188</name>
</gene>
<keyword evidence="1 3" id="KW-0560">Oxidoreductase</keyword>
<dbReference type="AlphaFoldDB" id="A0A7W3JLK7"/>
<dbReference type="SUPFAM" id="SSF56176">
    <property type="entry name" value="FAD-binding/transporter-associated domain-like"/>
    <property type="match status" value="1"/>
</dbReference>
<dbReference type="Pfam" id="PF01565">
    <property type="entry name" value="FAD_binding_4"/>
    <property type="match status" value="1"/>
</dbReference>
<dbReference type="InterPro" id="IPR016169">
    <property type="entry name" value="FAD-bd_PCMH_sub2"/>
</dbReference>
<name>A0A7W3JLK7_9MICO</name>
<dbReference type="GO" id="GO:0050582">
    <property type="term" value="F:xylitol oxidase activity"/>
    <property type="evidence" value="ECO:0007669"/>
    <property type="project" value="UniProtKB-EC"/>
</dbReference>
<feature type="domain" description="FAD-binding PCMH-type" evidence="2">
    <location>
        <begin position="16"/>
        <end position="178"/>
    </location>
</feature>
<dbReference type="InterPro" id="IPR016166">
    <property type="entry name" value="FAD-bd_PCMH"/>
</dbReference>
<dbReference type="Gene3D" id="3.30.70.2520">
    <property type="match status" value="1"/>
</dbReference>
<keyword evidence="4" id="KW-1185">Reference proteome</keyword>
<dbReference type="GO" id="GO:0080049">
    <property type="term" value="F:L-gulono-1,4-lactone dehydrogenase activity"/>
    <property type="evidence" value="ECO:0007669"/>
    <property type="project" value="TreeGrafter"/>
</dbReference>
<dbReference type="InterPro" id="IPR016171">
    <property type="entry name" value="Vanillyl_alc_oxidase_C-sub2"/>
</dbReference>
<evidence type="ECO:0000313" key="4">
    <source>
        <dbReference type="Proteomes" id="UP000526083"/>
    </source>
</evidence>
<dbReference type="Gene3D" id="3.30.43.10">
    <property type="entry name" value="Uridine Diphospho-n-acetylenolpyruvylglucosamine Reductase, domain 2"/>
    <property type="match status" value="1"/>
</dbReference>
<dbReference type="InterPro" id="IPR007173">
    <property type="entry name" value="ALO_C"/>
</dbReference>
<dbReference type="PANTHER" id="PTHR43762:SF1">
    <property type="entry name" value="D-ARABINONO-1,4-LACTONE OXIDASE"/>
    <property type="match status" value="1"/>
</dbReference>
<dbReference type="EC" id="1.1.3.41" evidence="3"/>
<comment type="caution">
    <text evidence="3">The sequence shown here is derived from an EMBL/GenBank/DDBJ whole genome shotgun (WGS) entry which is preliminary data.</text>
</comment>
<evidence type="ECO:0000256" key="1">
    <source>
        <dbReference type="ARBA" id="ARBA00023002"/>
    </source>
</evidence>
<dbReference type="PROSITE" id="PS51387">
    <property type="entry name" value="FAD_PCMH"/>
    <property type="match status" value="1"/>
</dbReference>
<dbReference type="Pfam" id="PF04030">
    <property type="entry name" value="ALO"/>
    <property type="match status" value="1"/>
</dbReference>